<dbReference type="EMBL" id="JAFBXE010000015">
    <property type="protein sequence ID" value="MBM2414470.1"/>
    <property type="molecule type" value="Genomic_DNA"/>
</dbReference>
<proteinExistence type="predicted"/>
<dbReference type="Pfam" id="PF11748">
    <property type="entry name" value="DUF3306"/>
    <property type="match status" value="1"/>
</dbReference>
<evidence type="ECO:0000313" key="5">
    <source>
        <dbReference type="Proteomes" id="UP000809440"/>
    </source>
</evidence>
<dbReference type="Proteomes" id="UP000809440">
    <property type="component" value="Unassembled WGS sequence"/>
</dbReference>
<evidence type="ECO:0000313" key="2">
    <source>
        <dbReference type="EMBL" id="MBM2414470.1"/>
    </source>
</evidence>
<reference evidence="2 5" key="1">
    <citation type="submission" date="2021-01" db="EMBL/GenBank/DDBJ databases">
        <title>Diatom-associated Roseobacters Show Island Model of Population Structure.</title>
        <authorList>
            <person name="Qu L."/>
            <person name="Feng X."/>
            <person name="Chen Y."/>
            <person name="Li L."/>
            <person name="Wang X."/>
            <person name="Hu Z."/>
            <person name="Wang H."/>
            <person name="Luo H."/>
        </authorList>
    </citation>
    <scope>NUCLEOTIDE SEQUENCE</scope>
    <source>
        <strain evidence="3 5">CC28-63</strain>
        <strain evidence="2">CC28-69</strain>
    </source>
</reference>
<evidence type="ECO:0000313" key="3">
    <source>
        <dbReference type="EMBL" id="MBM2419141.1"/>
    </source>
</evidence>
<feature type="region of interest" description="Disordered" evidence="1">
    <location>
        <begin position="1"/>
        <end position="28"/>
    </location>
</feature>
<dbReference type="Proteomes" id="UP000755667">
    <property type="component" value="Unassembled WGS sequence"/>
</dbReference>
<comment type="caution">
    <text evidence="2">The sequence shown here is derived from an EMBL/GenBank/DDBJ whole genome shotgun (WGS) entry which is preliminary data.</text>
</comment>
<dbReference type="OrthoDB" id="8100830at2"/>
<dbReference type="RefSeq" id="WP_085631458.1">
    <property type="nucleotide sequence ID" value="NZ_JAFBWU010000015.1"/>
</dbReference>
<keyword evidence="5" id="KW-1185">Reference proteome</keyword>
<feature type="compositionally biased region" description="Basic and acidic residues" evidence="1">
    <location>
        <begin position="14"/>
        <end position="28"/>
    </location>
</feature>
<dbReference type="InterPro" id="IPR021735">
    <property type="entry name" value="DUF3306"/>
</dbReference>
<gene>
    <name evidence="2" type="ORF">JQX41_19290</name>
    <name evidence="3" type="ORF">JQX48_19310</name>
</gene>
<dbReference type="EMBL" id="JAFBXF010000015">
    <property type="protein sequence ID" value="MBM2419141.1"/>
    <property type="molecule type" value="Genomic_DNA"/>
</dbReference>
<name>A0A9Q2P1B6_9RHOB</name>
<feature type="region of interest" description="Disordered" evidence="1">
    <location>
        <begin position="196"/>
        <end position="215"/>
    </location>
</feature>
<protein>
    <submittedName>
        <fullName evidence="2">DUF3306 domain-containing protein</fullName>
    </submittedName>
</protein>
<evidence type="ECO:0000256" key="1">
    <source>
        <dbReference type="SAM" id="MobiDB-lite"/>
    </source>
</evidence>
<dbReference type="GeneID" id="62642153"/>
<organism evidence="2 4">
    <name type="scientific">Marivita cryptomonadis</name>
    <dbReference type="NCBI Taxonomy" id="505252"/>
    <lineage>
        <taxon>Bacteria</taxon>
        <taxon>Pseudomonadati</taxon>
        <taxon>Pseudomonadota</taxon>
        <taxon>Alphaproteobacteria</taxon>
        <taxon>Rhodobacterales</taxon>
        <taxon>Roseobacteraceae</taxon>
        <taxon>Marivita</taxon>
    </lineage>
</organism>
<dbReference type="AlphaFoldDB" id="A0A9Q2P1B6"/>
<sequence length="227" mass="25157">MSRGSDFWSRRKARVEAEQAEEARRAEAVEVEAQQKQLEEKTDAEILEEFGLPDPDNLEPGQDIAGFMNKAVPERLRRRAMRQLWRLNPVLANLDGLNDYDGDFTNAATDAPGVKTAYQVGKGLLRHVQALEEQERAKIAAQSGEHVDTPQNLSEISLAETDCKTSAENESIPEIMQEDAIAAPASATMVVGLSDGSEYANGTPLDTVSEEPMRPRRMRFRIESETG</sequence>
<evidence type="ECO:0000313" key="4">
    <source>
        <dbReference type="Proteomes" id="UP000755667"/>
    </source>
</evidence>
<accession>A0A9Q2P1B6</accession>